<gene>
    <name evidence="5" type="primary">zapD</name>
    <name evidence="6" type="ordered locus">Sden_3393</name>
</gene>
<dbReference type="Proteomes" id="UP000001982">
    <property type="component" value="Chromosome"/>
</dbReference>
<comment type="similarity">
    <text evidence="5">Belongs to the ZapD family.</text>
</comment>
<name>Q12IQ7_SHEDO</name>
<keyword evidence="7" id="KW-1185">Reference proteome</keyword>
<dbReference type="Pfam" id="PF07072">
    <property type="entry name" value="ZapD"/>
    <property type="match status" value="1"/>
</dbReference>
<evidence type="ECO:0000256" key="4">
    <source>
        <dbReference type="ARBA" id="ARBA00023306"/>
    </source>
</evidence>
<proteinExistence type="inferred from homology"/>
<evidence type="ECO:0000256" key="5">
    <source>
        <dbReference type="HAMAP-Rule" id="MF_01092"/>
    </source>
</evidence>
<dbReference type="GO" id="GO:0000917">
    <property type="term" value="P:division septum assembly"/>
    <property type="evidence" value="ECO:0007669"/>
    <property type="project" value="UniProtKB-KW"/>
</dbReference>
<organism evidence="6 7">
    <name type="scientific">Shewanella denitrificans (strain OS217 / ATCC BAA-1090 / DSM 15013)</name>
    <dbReference type="NCBI Taxonomy" id="318161"/>
    <lineage>
        <taxon>Bacteria</taxon>
        <taxon>Pseudomonadati</taxon>
        <taxon>Pseudomonadota</taxon>
        <taxon>Gammaproteobacteria</taxon>
        <taxon>Alteromonadales</taxon>
        <taxon>Shewanellaceae</taxon>
        <taxon>Shewanella</taxon>
    </lineage>
</organism>
<dbReference type="NCBIfam" id="NF003654">
    <property type="entry name" value="PRK05287.1-2"/>
    <property type="match status" value="1"/>
</dbReference>
<dbReference type="HOGENOM" id="CLU_076303_0_0_6"/>
<comment type="subcellular location">
    <subcellularLocation>
        <location evidence="5">Cytoplasm</location>
    </subcellularLocation>
    <text evidence="5">Localizes to mid-cell in an FtsZ-dependent manner.</text>
</comment>
<dbReference type="PANTHER" id="PTHR39455">
    <property type="entry name" value="CELL DIVISION PROTEIN ZAPD"/>
    <property type="match status" value="1"/>
</dbReference>
<dbReference type="RefSeq" id="WP_011497811.1">
    <property type="nucleotide sequence ID" value="NC_007954.1"/>
</dbReference>
<dbReference type="PANTHER" id="PTHR39455:SF1">
    <property type="entry name" value="CELL DIVISION PROTEIN ZAPD"/>
    <property type="match status" value="1"/>
</dbReference>
<dbReference type="KEGG" id="sdn:Sden_3393"/>
<comment type="function">
    <text evidence="5">Cell division factor that enhances FtsZ-ring assembly. Directly interacts with FtsZ and promotes bundling of FtsZ protofilaments, with a reduction in FtsZ GTPase activity.</text>
</comment>
<keyword evidence="3 5" id="KW-0717">Septation</keyword>
<reference evidence="6 7" key="1">
    <citation type="submission" date="2006-03" db="EMBL/GenBank/DDBJ databases">
        <title>Complete sequence of Shewanella denitrificans OS217.</title>
        <authorList>
            <consortium name="US DOE Joint Genome Institute"/>
            <person name="Copeland A."/>
            <person name="Lucas S."/>
            <person name="Lapidus A."/>
            <person name="Barry K."/>
            <person name="Detter J.C."/>
            <person name="Glavina del Rio T."/>
            <person name="Hammon N."/>
            <person name="Israni S."/>
            <person name="Dalin E."/>
            <person name="Tice H."/>
            <person name="Pitluck S."/>
            <person name="Brettin T."/>
            <person name="Bruce D."/>
            <person name="Han C."/>
            <person name="Tapia R."/>
            <person name="Gilna P."/>
            <person name="Kiss H."/>
            <person name="Schmutz J."/>
            <person name="Larimer F."/>
            <person name="Land M."/>
            <person name="Hauser L."/>
            <person name="Kyrpides N."/>
            <person name="Lykidis A."/>
            <person name="Richardson P."/>
        </authorList>
    </citation>
    <scope>NUCLEOTIDE SEQUENCE [LARGE SCALE GENOMIC DNA]</scope>
    <source>
        <strain evidence="7">OS217 / ATCC BAA-1090 / DSM 15013</strain>
    </source>
</reference>
<dbReference type="eggNOG" id="COG4582">
    <property type="taxonomic scope" value="Bacteria"/>
</dbReference>
<accession>Q12IQ7</accession>
<dbReference type="AlphaFoldDB" id="Q12IQ7"/>
<dbReference type="STRING" id="318161.Sden_3393"/>
<sequence length="247" mass="28633">MKPLIYEQPLNEKVRSYLRLEYLAQQLAQAIASDQQHNGFYPLFSLCEMTDRCDFRSEVLKDLDRQILVLNKWQDLPHADTQQINLLINRLNQAKGPLQQPERIGVALKQDKFISALRQKFSMLGACCNFDLPQLHCWLAKSWSDRQQDLTTWLTHYHPLLEPICLLLELSRSTAEFVPATAHAGFYQQDCTQVLSLVRVKLTADSECYPIISGHRNRFAIHFVDFQQQKHSDKSIQFFLATCSANH</sequence>
<keyword evidence="4 5" id="KW-0131">Cell cycle</keyword>
<evidence type="ECO:0000256" key="2">
    <source>
        <dbReference type="ARBA" id="ARBA00022618"/>
    </source>
</evidence>
<dbReference type="EMBL" id="CP000302">
    <property type="protein sequence ID" value="ABE56669.1"/>
    <property type="molecule type" value="Genomic_DNA"/>
</dbReference>
<keyword evidence="2 5" id="KW-0132">Cell division</keyword>
<evidence type="ECO:0000256" key="1">
    <source>
        <dbReference type="ARBA" id="ARBA00022490"/>
    </source>
</evidence>
<dbReference type="InterPro" id="IPR027462">
    <property type="entry name" value="ZapD_C"/>
</dbReference>
<evidence type="ECO:0000256" key="3">
    <source>
        <dbReference type="ARBA" id="ARBA00023210"/>
    </source>
</evidence>
<protein>
    <recommendedName>
        <fullName evidence="5">Cell division protein ZapD</fullName>
    </recommendedName>
    <alternativeName>
        <fullName evidence="5">Z ring-associated protein D</fullName>
    </alternativeName>
</protein>
<dbReference type="OrthoDB" id="5294622at2"/>
<dbReference type="HAMAP" id="MF_01092">
    <property type="entry name" value="ZapD"/>
    <property type="match status" value="1"/>
</dbReference>
<evidence type="ECO:0000313" key="7">
    <source>
        <dbReference type="Proteomes" id="UP000001982"/>
    </source>
</evidence>
<keyword evidence="1 5" id="KW-0963">Cytoplasm</keyword>
<dbReference type="InterPro" id="IPR009777">
    <property type="entry name" value="ZapD"/>
</dbReference>
<comment type="subunit">
    <text evidence="5">Interacts with FtsZ.</text>
</comment>
<dbReference type="Gene3D" id="1.10.3900.10">
    <property type="entry name" value="YacF-like"/>
    <property type="match status" value="1"/>
</dbReference>
<dbReference type="GO" id="GO:0005737">
    <property type="term" value="C:cytoplasm"/>
    <property type="evidence" value="ECO:0007669"/>
    <property type="project" value="UniProtKB-SubCell"/>
</dbReference>
<dbReference type="InterPro" id="IPR036268">
    <property type="entry name" value="ZapD_sf"/>
</dbReference>
<dbReference type="SUPFAM" id="SSF160950">
    <property type="entry name" value="YacF-like"/>
    <property type="match status" value="1"/>
</dbReference>
<dbReference type="Gene3D" id="2.60.440.10">
    <property type="entry name" value="YacF-like domains"/>
    <property type="match status" value="1"/>
</dbReference>
<evidence type="ECO:0000313" key="6">
    <source>
        <dbReference type="EMBL" id="ABE56669.1"/>
    </source>
</evidence>
<dbReference type="GO" id="GO:0043093">
    <property type="term" value="P:FtsZ-dependent cytokinesis"/>
    <property type="evidence" value="ECO:0007669"/>
    <property type="project" value="UniProtKB-UniRule"/>
</dbReference>
<dbReference type="GO" id="GO:0032153">
    <property type="term" value="C:cell division site"/>
    <property type="evidence" value="ECO:0007669"/>
    <property type="project" value="TreeGrafter"/>
</dbReference>